<evidence type="ECO:0000259" key="2">
    <source>
        <dbReference type="Pfam" id="PF00582"/>
    </source>
</evidence>
<dbReference type="InterPro" id="IPR014729">
    <property type="entry name" value="Rossmann-like_a/b/a_fold"/>
</dbReference>
<accession>A0ABU2XVJ5</accession>
<dbReference type="CDD" id="cd00293">
    <property type="entry name" value="USP-like"/>
    <property type="match status" value="1"/>
</dbReference>
<dbReference type="SUPFAM" id="SSF52402">
    <property type="entry name" value="Adenine nucleotide alpha hydrolases-like"/>
    <property type="match status" value="1"/>
</dbReference>
<dbReference type="Gene3D" id="3.40.50.620">
    <property type="entry name" value="HUPs"/>
    <property type="match status" value="1"/>
</dbReference>
<comment type="similarity">
    <text evidence="1">Belongs to the universal stress protein A family.</text>
</comment>
<evidence type="ECO:0000256" key="1">
    <source>
        <dbReference type="ARBA" id="ARBA00008791"/>
    </source>
</evidence>
<comment type="caution">
    <text evidence="3">The sequence shown here is derived from an EMBL/GenBank/DDBJ whole genome shotgun (WGS) entry which is preliminary data.</text>
</comment>
<organism evidence="3 4">
    <name type="scientific">Streptomyces lonegramiae</name>
    <dbReference type="NCBI Taxonomy" id="3075524"/>
    <lineage>
        <taxon>Bacteria</taxon>
        <taxon>Bacillati</taxon>
        <taxon>Actinomycetota</taxon>
        <taxon>Actinomycetes</taxon>
        <taxon>Kitasatosporales</taxon>
        <taxon>Streptomycetaceae</taxon>
        <taxon>Streptomyces</taxon>
    </lineage>
</organism>
<dbReference type="PANTHER" id="PTHR46268:SF6">
    <property type="entry name" value="UNIVERSAL STRESS PROTEIN UP12"/>
    <property type="match status" value="1"/>
</dbReference>
<evidence type="ECO:0000313" key="4">
    <source>
        <dbReference type="Proteomes" id="UP001180754"/>
    </source>
</evidence>
<dbReference type="InterPro" id="IPR006015">
    <property type="entry name" value="Universal_stress_UspA"/>
</dbReference>
<dbReference type="Proteomes" id="UP001180754">
    <property type="component" value="Unassembled WGS sequence"/>
</dbReference>
<dbReference type="PANTHER" id="PTHR46268">
    <property type="entry name" value="STRESS RESPONSE PROTEIN NHAX"/>
    <property type="match status" value="1"/>
</dbReference>
<name>A0ABU2XVJ5_9ACTN</name>
<dbReference type="PRINTS" id="PR01438">
    <property type="entry name" value="UNVRSLSTRESS"/>
</dbReference>
<dbReference type="EMBL" id="JAVRFD010000039">
    <property type="protein sequence ID" value="MDT0549952.1"/>
    <property type="molecule type" value="Genomic_DNA"/>
</dbReference>
<proteinExistence type="inferred from homology"/>
<feature type="domain" description="UspA" evidence="2">
    <location>
        <begin position="1"/>
        <end position="137"/>
    </location>
</feature>
<keyword evidence="4" id="KW-1185">Reference proteome</keyword>
<sequence length="142" mass="15009">MFQNIVVAFDSSTGGAVALRTATRLAQASGGVVHVLHIAVMDIERYAAVRLEDTDVAQQVLDTAVASVVDAGLRSEGHLAAGTVSEVPGIITETVRQVGADLLVIAPHRRNMFTAWFTPRVSDAVTHISDIPVLLVPDGVKE</sequence>
<dbReference type="RefSeq" id="WP_311730525.1">
    <property type="nucleotide sequence ID" value="NZ_JAVRFD010000039.1"/>
</dbReference>
<reference evidence="3" key="1">
    <citation type="submission" date="2024-05" db="EMBL/GenBank/DDBJ databases">
        <title>30 novel species of actinomycetes from the DSMZ collection.</title>
        <authorList>
            <person name="Nouioui I."/>
        </authorList>
    </citation>
    <scope>NUCLEOTIDE SEQUENCE</scope>
    <source>
        <strain evidence="3">DSM 41529</strain>
    </source>
</reference>
<evidence type="ECO:0000313" key="3">
    <source>
        <dbReference type="EMBL" id="MDT0549952.1"/>
    </source>
</evidence>
<dbReference type="InterPro" id="IPR006016">
    <property type="entry name" value="UspA"/>
</dbReference>
<dbReference type="Pfam" id="PF00582">
    <property type="entry name" value="Usp"/>
    <property type="match status" value="1"/>
</dbReference>
<protein>
    <submittedName>
        <fullName evidence="3">Universal stress protein</fullName>
    </submittedName>
</protein>
<gene>
    <name evidence="3" type="ORF">RND15_46020</name>
</gene>